<dbReference type="PANTHER" id="PTHR13044:SF14">
    <property type="entry name" value="CRYPTOCEPHAL, ISOFORM A"/>
    <property type="match status" value="1"/>
</dbReference>
<dbReference type="SUPFAM" id="SSF57959">
    <property type="entry name" value="Leucine zipper domain"/>
    <property type="match status" value="1"/>
</dbReference>
<evidence type="ECO:0000259" key="9">
    <source>
        <dbReference type="PROSITE" id="PS50217"/>
    </source>
</evidence>
<keyword evidence="4" id="KW-0238">DNA-binding</keyword>
<name>A0A914GV34_GLORO</name>
<accession>A0A914GV34</accession>
<proteinExistence type="inferred from homology"/>
<evidence type="ECO:0000256" key="6">
    <source>
        <dbReference type="ARBA" id="ARBA00023242"/>
    </source>
</evidence>
<dbReference type="Gene3D" id="1.20.5.170">
    <property type="match status" value="1"/>
</dbReference>
<keyword evidence="5" id="KW-0804">Transcription</keyword>
<dbReference type="PANTHER" id="PTHR13044">
    <property type="entry name" value="ACTIVATING TRANSCRIPTION FACTOR ATF 4/5"/>
    <property type="match status" value="1"/>
</dbReference>
<keyword evidence="3" id="KW-0805">Transcription regulation</keyword>
<evidence type="ECO:0000256" key="1">
    <source>
        <dbReference type="ARBA" id="ARBA00004123"/>
    </source>
</evidence>
<keyword evidence="6" id="KW-0539">Nucleus</keyword>
<dbReference type="GO" id="GO:0005634">
    <property type="term" value="C:nucleus"/>
    <property type="evidence" value="ECO:0007669"/>
    <property type="project" value="UniProtKB-SubCell"/>
</dbReference>
<dbReference type="Proteomes" id="UP000887572">
    <property type="component" value="Unplaced"/>
</dbReference>
<dbReference type="InterPro" id="IPR004827">
    <property type="entry name" value="bZIP"/>
</dbReference>
<evidence type="ECO:0000256" key="2">
    <source>
        <dbReference type="ARBA" id="ARBA00007163"/>
    </source>
</evidence>
<comment type="subcellular location">
    <subcellularLocation>
        <location evidence="1">Nucleus</location>
    </subcellularLocation>
</comment>
<evidence type="ECO:0000256" key="3">
    <source>
        <dbReference type="ARBA" id="ARBA00023015"/>
    </source>
</evidence>
<evidence type="ECO:0000256" key="7">
    <source>
        <dbReference type="SAM" id="Coils"/>
    </source>
</evidence>
<dbReference type="Pfam" id="PF07716">
    <property type="entry name" value="bZIP_2"/>
    <property type="match status" value="1"/>
</dbReference>
<evidence type="ECO:0000313" key="10">
    <source>
        <dbReference type="Proteomes" id="UP000887572"/>
    </source>
</evidence>
<reference evidence="11" key="1">
    <citation type="submission" date="2022-11" db="UniProtKB">
        <authorList>
            <consortium name="WormBaseParasite"/>
        </authorList>
    </citation>
    <scope>IDENTIFICATION</scope>
</reference>
<keyword evidence="7" id="KW-0175">Coiled coil</keyword>
<evidence type="ECO:0000256" key="5">
    <source>
        <dbReference type="ARBA" id="ARBA00023163"/>
    </source>
</evidence>
<dbReference type="GO" id="GO:0001228">
    <property type="term" value="F:DNA-binding transcription activator activity, RNA polymerase II-specific"/>
    <property type="evidence" value="ECO:0007669"/>
    <property type="project" value="TreeGrafter"/>
</dbReference>
<feature type="region of interest" description="Disordered" evidence="8">
    <location>
        <begin position="132"/>
        <end position="160"/>
    </location>
</feature>
<evidence type="ECO:0000313" key="11">
    <source>
        <dbReference type="WBParaSite" id="Gr19_v10_g11614.t1"/>
    </source>
</evidence>
<dbReference type="WBParaSite" id="Gr19_v10_g11614.t1">
    <property type="protein sequence ID" value="Gr19_v10_g11614.t1"/>
    <property type="gene ID" value="Gr19_v10_g11614"/>
</dbReference>
<dbReference type="InterPro" id="IPR046347">
    <property type="entry name" value="bZIP_sf"/>
</dbReference>
<dbReference type="PROSITE" id="PS50217">
    <property type="entry name" value="BZIP"/>
    <property type="match status" value="1"/>
</dbReference>
<dbReference type="PROSITE" id="PS00036">
    <property type="entry name" value="BZIP_BASIC"/>
    <property type="match status" value="1"/>
</dbReference>
<comment type="similarity">
    <text evidence="2">Belongs to the bZIP family.</text>
</comment>
<dbReference type="AlphaFoldDB" id="A0A914GV34"/>
<organism evidence="10 11">
    <name type="scientific">Globodera rostochiensis</name>
    <name type="common">Golden nematode worm</name>
    <name type="synonym">Heterodera rostochiensis</name>
    <dbReference type="NCBI Taxonomy" id="31243"/>
    <lineage>
        <taxon>Eukaryota</taxon>
        <taxon>Metazoa</taxon>
        <taxon>Ecdysozoa</taxon>
        <taxon>Nematoda</taxon>
        <taxon>Chromadorea</taxon>
        <taxon>Rhabditida</taxon>
        <taxon>Tylenchina</taxon>
        <taxon>Tylenchomorpha</taxon>
        <taxon>Tylenchoidea</taxon>
        <taxon>Heteroderidae</taxon>
        <taxon>Heteroderinae</taxon>
        <taxon>Globodera</taxon>
    </lineage>
</organism>
<protein>
    <submittedName>
        <fullName evidence="11">BZIP domain-containing protein</fullName>
    </submittedName>
</protein>
<evidence type="ECO:0000256" key="8">
    <source>
        <dbReference type="SAM" id="MobiDB-lite"/>
    </source>
</evidence>
<dbReference type="SMART" id="SM00338">
    <property type="entry name" value="BRLZ"/>
    <property type="match status" value="1"/>
</dbReference>
<dbReference type="CDD" id="cd14692">
    <property type="entry name" value="bZIP_ATF4"/>
    <property type="match status" value="1"/>
</dbReference>
<feature type="region of interest" description="Disordered" evidence="8">
    <location>
        <begin position="64"/>
        <end position="83"/>
    </location>
</feature>
<feature type="domain" description="BZIP" evidence="9">
    <location>
        <begin position="308"/>
        <end position="368"/>
    </location>
</feature>
<feature type="region of interest" description="Disordered" evidence="8">
    <location>
        <begin position="266"/>
        <end position="302"/>
    </location>
</feature>
<evidence type="ECO:0000256" key="4">
    <source>
        <dbReference type="ARBA" id="ARBA00023125"/>
    </source>
</evidence>
<keyword evidence="10" id="KW-1185">Reference proteome</keyword>
<sequence length="378" mass="41805">MSVPFVSDEFLLKRSLFSSIFGVANRLKQAKTTATTAATSSSASSSAAAAGQQHQFECFVHSADEPRQPCSSSRIPRTTEQDQQRELDNLCRYHGASDGGVYHASPSPTQTVACSPTTQLGKQFSDQLQFVEQQQQQHNDEHEQQQHQDNNNVDDDDDDGRTALTREQIYAEIVRECNEFEKLQNNDQHQQQNDEQQPMLEVTPKLPTATTATTIDGVHHPLGNLIRAPTENAALITSGGAGGVFSLDLERLIKVVVAHVLKEVKSGGNGMTMPRRQKRSESSTKCGGGDGHDASADTGVPCHGENAEQILERKREQNNAAAARYRQRQKEQKDLLLNELCQLEQQNAQLSAAIAVAQREIDVVKADLWRRTTENFLF</sequence>
<dbReference type="GO" id="GO:0000977">
    <property type="term" value="F:RNA polymerase II transcription regulatory region sequence-specific DNA binding"/>
    <property type="evidence" value="ECO:0007669"/>
    <property type="project" value="TreeGrafter"/>
</dbReference>
<feature type="coiled-coil region" evidence="7">
    <location>
        <begin position="304"/>
        <end position="367"/>
    </location>
</feature>